<organism evidence="2 3">
    <name type="scientific">Toxocara canis</name>
    <name type="common">Canine roundworm</name>
    <dbReference type="NCBI Taxonomy" id="6265"/>
    <lineage>
        <taxon>Eukaryota</taxon>
        <taxon>Metazoa</taxon>
        <taxon>Ecdysozoa</taxon>
        <taxon>Nematoda</taxon>
        <taxon>Chromadorea</taxon>
        <taxon>Rhabditida</taxon>
        <taxon>Spirurina</taxon>
        <taxon>Ascaridomorpha</taxon>
        <taxon>Ascaridoidea</taxon>
        <taxon>Toxocaridae</taxon>
        <taxon>Toxocara</taxon>
    </lineage>
</organism>
<gene>
    <name evidence="1" type="ORF">TCNE_LOCUS4985</name>
</gene>
<protein>
    <submittedName>
        <fullName evidence="1 3">Uncharacterized protein</fullName>
    </submittedName>
</protein>
<dbReference type="Proteomes" id="UP000050794">
    <property type="component" value="Unassembled WGS sequence"/>
</dbReference>
<dbReference type="WBParaSite" id="TCNE_0000498501-mRNA-1">
    <property type="protein sequence ID" value="TCNE_0000498501-mRNA-1"/>
    <property type="gene ID" value="TCNE_0000498501"/>
</dbReference>
<proteinExistence type="predicted"/>
<accession>A0A183U915</accession>
<evidence type="ECO:0000313" key="1">
    <source>
        <dbReference type="EMBL" id="VDM33479.1"/>
    </source>
</evidence>
<keyword evidence="2" id="KW-1185">Reference proteome</keyword>
<name>A0A183U915_TOXCA</name>
<evidence type="ECO:0000313" key="2">
    <source>
        <dbReference type="Proteomes" id="UP000050794"/>
    </source>
</evidence>
<dbReference type="EMBL" id="UYWY01010176">
    <property type="protein sequence ID" value="VDM33479.1"/>
    <property type="molecule type" value="Genomic_DNA"/>
</dbReference>
<dbReference type="AlphaFoldDB" id="A0A183U915"/>
<reference evidence="3" key="1">
    <citation type="submission" date="2016-06" db="UniProtKB">
        <authorList>
            <consortium name="WormBaseParasite"/>
        </authorList>
    </citation>
    <scope>IDENTIFICATION</scope>
</reference>
<sequence>MAVAELSDREYMEWEPDYYRASIALDGREKLIQEQAEKIERVRFFSRETATEFPFFFRKRPFRYFFSGISGVSGISRFGTDT</sequence>
<reference evidence="1 2" key="2">
    <citation type="submission" date="2018-11" db="EMBL/GenBank/DDBJ databases">
        <authorList>
            <consortium name="Pathogen Informatics"/>
        </authorList>
    </citation>
    <scope>NUCLEOTIDE SEQUENCE [LARGE SCALE GENOMIC DNA]</scope>
</reference>
<evidence type="ECO:0000313" key="3">
    <source>
        <dbReference type="WBParaSite" id="TCNE_0000498501-mRNA-1"/>
    </source>
</evidence>